<sequence length="333" mass="37158">MLIDLSQAEAVFSSLAPESTAPTLSPSYVLADAARSADLIPTFWLFERGGSRLLQAFHLGAIPGTDYYDVQSPYGYGGPLTNDHSAGFLEAAWASWCRYCAEARVVCEFIRFHPMLENWRDYGGTTEFDRDTVYIDLRQPDLLASYTRGARARARKAERNVYSVTWLDADEALRVFPVVYHAAMEEIGADESYFFPQKYFEQLLAMAQMKCAVCRDPNGQIVASSLFLVGPKLMEYHLAGATPQGRTQGAPTAILHTAATFGQAAGCSSLYLGGGTSRDPDDKLLLFKASFSAQRRAYHIGRHIHLAAAYDDLKSAFRDQYDRFPQRVLFYRC</sequence>
<dbReference type="Pfam" id="PF13480">
    <property type="entry name" value="Acetyltransf_6"/>
    <property type="match status" value="1"/>
</dbReference>
<dbReference type="InterPro" id="IPR016181">
    <property type="entry name" value="Acyl_CoA_acyltransferase"/>
</dbReference>
<keyword evidence="3" id="KW-1185">Reference proteome</keyword>
<dbReference type="Proteomes" id="UP001499951">
    <property type="component" value="Unassembled WGS sequence"/>
</dbReference>
<evidence type="ECO:0000259" key="1">
    <source>
        <dbReference type="Pfam" id="PF13480"/>
    </source>
</evidence>
<protein>
    <recommendedName>
        <fullName evidence="1">BioF2-like acetyltransferase domain-containing protein</fullName>
    </recommendedName>
</protein>
<comment type="caution">
    <text evidence="2">The sequence shown here is derived from an EMBL/GenBank/DDBJ whole genome shotgun (WGS) entry which is preliminary data.</text>
</comment>
<dbReference type="Gene3D" id="3.40.630.30">
    <property type="match status" value="1"/>
</dbReference>
<name>A0ABN1EMA9_9PROT</name>
<evidence type="ECO:0000313" key="3">
    <source>
        <dbReference type="Proteomes" id="UP001499951"/>
    </source>
</evidence>
<accession>A0ABN1EMA9</accession>
<dbReference type="InterPro" id="IPR038740">
    <property type="entry name" value="BioF2-like_GNAT_dom"/>
</dbReference>
<reference evidence="2 3" key="1">
    <citation type="journal article" date="2019" name="Int. J. Syst. Evol. Microbiol.">
        <title>The Global Catalogue of Microorganisms (GCM) 10K type strain sequencing project: providing services to taxonomists for standard genome sequencing and annotation.</title>
        <authorList>
            <consortium name="The Broad Institute Genomics Platform"/>
            <consortium name="The Broad Institute Genome Sequencing Center for Infectious Disease"/>
            <person name="Wu L."/>
            <person name="Ma J."/>
        </authorList>
    </citation>
    <scope>NUCLEOTIDE SEQUENCE [LARGE SCALE GENOMIC DNA]</scope>
    <source>
        <strain evidence="2 3">JCM 15089</strain>
    </source>
</reference>
<proteinExistence type="predicted"/>
<evidence type="ECO:0000313" key="2">
    <source>
        <dbReference type="EMBL" id="GAA0569559.1"/>
    </source>
</evidence>
<feature type="domain" description="BioF2-like acetyltransferase" evidence="1">
    <location>
        <begin position="148"/>
        <end position="277"/>
    </location>
</feature>
<gene>
    <name evidence="2" type="ORF">GCM10008942_17840</name>
</gene>
<dbReference type="EMBL" id="BAAADD010000004">
    <property type="protein sequence ID" value="GAA0569559.1"/>
    <property type="molecule type" value="Genomic_DNA"/>
</dbReference>
<dbReference type="RefSeq" id="WP_166929612.1">
    <property type="nucleotide sequence ID" value="NZ_BAAADD010000004.1"/>
</dbReference>
<organism evidence="2 3">
    <name type="scientific">Rhizomicrobium electricum</name>
    <dbReference type="NCBI Taxonomy" id="480070"/>
    <lineage>
        <taxon>Bacteria</taxon>
        <taxon>Pseudomonadati</taxon>
        <taxon>Pseudomonadota</taxon>
        <taxon>Alphaproteobacteria</taxon>
        <taxon>Micropepsales</taxon>
        <taxon>Micropepsaceae</taxon>
        <taxon>Rhizomicrobium</taxon>
    </lineage>
</organism>
<dbReference type="SUPFAM" id="SSF55729">
    <property type="entry name" value="Acyl-CoA N-acyltransferases (Nat)"/>
    <property type="match status" value="1"/>
</dbReference>